<evidence type="ECO:0000313" key="3">
    <source>
        <dbReference type="Proteomes" id="UP000051378"/>
    </source>
</evidence>
<protein>
    <submittedName>
        <fullName evidence="2">Uncharacterized protein</fullName>
    </submittedName>
</protein>
<evidence type="ECO:0000256" key="1">
    <source>
        <dbReference type="SAM" id="Phobius"/>
    </source>
</evidence>
<reference evidence="2 3" key="1">
    <citation type="journal article" date="2015" name="Genome Announc.">
        <title>Expanding the biotechnology potential of lactobacilli through comparative genomics of 213 strains and associated genera.</title>
        <authorList>
            <person name="Sun Z."/>
            <person name="Harris H.M."/>
            <person name="McCann A."/>
            <person name="Guo C."/>
            <person name="Argimon S."/>
            <person name="Zhang W."/>
            <person name="Yang X."/>
            <person name="Jeffery I.B."/>
            <person name="Cooney J.C."/>
            <person name="Kagawa T.F."/>
            <person name="Liu W."/>
            <person name="Song Y."/>
            <person name="Salvetti E."/>
            <person name="Wrobel A."/>
            <person name="Rasinkangas P."/>
            <person name="Parkhill J."/>
            <person name="Rea M.C."/>
            <person name="O'Sullivan O."/>
            <person name="Ritari J."/>
            <person name="Douillard F.P."/>
            <person name="Paul Ross R."/>
            <person name="Yang R."/>
            <person name="Briner A.E."/>
            <person name="Felis G.E."/>
            <person name="de Vos W.M."/>
            <person name="Barrangou R."/>
            <person name="Klaenhammer T.R."/>
            <person name="Caufield P.W."/>
            <person name="Cui Y."/>
            <person name="Zhang H."/>
            <person name="O'Toole P.W."/>
        </authorList>
    </citation>
    <scope>NUCLEOTIDE SEQUENCE [LARGE SCALE GENOMIC DNA]</scope>
    <source>
        <strain evidence="2 3">DSM 23037</strain>
    </source>
</reference>
<keyword evidence="1" id="KW-0812">Transmembrane</keyword>
<keyword evidence="1" id="KW-0472">Membrane</keyword>
<keyword evidence="3" id="KW-1185">Reference proteome</keyword>
<evidence type="ECO:0000313" key="2">
    <source>
        <dbReference type="EMBL" id="KRN04650.1"/>
    </source>
</evidence>
<comment type="caution">
    <text evidence="2">The sequence shown here is derived from an EMBL/GenBank/DDBJ whole genome shotgun (WGS) entry which is preliminary data.</text>
</comment>
<keyword evidence="1" id="KW-1133">Transmembrane helix</keyword>
<dbReference type="Proteomes" id="UP000051378">
    <property type="component" value="Unassembled WGS sequence"/>
</dbReference>
<organism evidence="2 3">
    <name type="scientific">Holzapfeliella floricola DSM 23037 = JCM 16512</name>
    <dbReference type="NCBI Taxonomy" id="1423744"/>
    <lineage>
        <taxon>Bacteria</taxon>
        <taxon>Bacillati</taxon>
        <taxon>Bacillota</taxon>
        <taxon>Bacilli</taxon>
        <taxon>Lactobacillales</taxon>
        <taxon>Lactobacillaceae</taxon>
        <taxon>Holzapfeliella</taxon>
    </lineage>
</organism>
<name>A0A0R2DVT6_9LACO</name>
<proteinExistence type="predicted"/>
<accession>A0A0R2DVT6</accession>
<dbReference type="PATRIC" id="fig|1423744.4.peg.101"/>
<gene>
    <name evidence="2" type="ORF">FC86_GL000098</name>
</gene>
<dbReference type="AlphaFoldDB" id="A0A0R2DVT6"/>
<dbReference type="EMBL" id="AYZL01000008">
    <property type="protein sequence ID" value="KRN04650.1"/>
    <property type="molecule type" value="Genomic_DNA"/>
</dbReference>
<feature type="transmembrane region" description="Helical" evidence="1">
    <location>
        <begin position="21"/>
        <end position="49"/>
    </location>
</feature>
<sequence length="113" mass="13333">MAYLERKVKKFERRQAQKSPYLVFFVQNLRRATLLYLGLLIVDFIVAIAKHHHQSLIHSLMGFHVEIISRNSLVYCYFIDSNRTTSKEKIMIFLKLKYPPVSLSWLMGGFLIL</sequence>